<dbReference type="STRING" id="1120976.SAMN03080606_02028"/>
<dbReference type="PANTHER" id="PTHR30385:SF4">
    <property type="entry name" value="RNA POLYMERASE SIGMA-E FACTOR"/>
    <property type="match status" value="1"/>
</dbReference>
<dbReference type="NCBIfam" id="TIGR02980">
    <property type="entry name" value="SigBFG"/>
    <property type="match status" value="1"/>
</dbReference>
<dbReference type="Proteomes" id="UP000198636">
    <property type="component" value="Unassembled WGS sequence"/>
</dbReference>
<feature type="domain" description="RNA polymerase sigma-70 region 4" evidence="7">
    <location>
        <begin position="211"/>
        <end position="258"/>
    </location>
</feature>
<dbReference type="Pfam" id="PF04542">
    <property type="entry name" value="Sigma70_r2"/>
    <property type="match status" value="1"/>
</dbReference>
<keyword evidence="1" id="KW-0805">Transcription regulation</keyword>
<evidence type="ECO:0000256" key="1">
    <source>
        <dbReference type="ARBA" id="ARBA00023015"/>
    </source>
</evidence>
<evidence type="ECO:0000259" key="6">
    <source>
        <dbReference type="Pfam" id="PF04542"/>
    </source>
</evidence>
<evidence type="ECO:0000259" key="5">
    <source>
        <dbReference type="Pfam" id="PF04539"/>
    </source>
</evidence>
<dbReference type="NCBIfam" id="TIGR02937">
    <property type="entry name" value="sigma70-ECF"/>
    <property type="match status" value="1"/>
</dbReference>
<accession>A0A1G5HII5</accession>
<dbReference type="EMBL" id="FMUS01000011">
    <property type="protein sequence ID" value="SCY63130.1"/>
    <property type="molecule type" value="Genomic_DNA"/>
</dbReference>
<dbReference type="PANTHER" id="PTHR30385">
    <property type="entry name" value="SIGMA FACTOR F FLAGELLAR"/>
    <property type="match status" value="1"/>
</dbReference>
<dbReference type="Gene3D" id="1.20.120.1810">
    <property type="match status" value="1"/>
</dbReference>
<dbReference type="CDD" id="cd06171">
    <property type="entry name" value="Sigma70_r4"/>
    <property type="match status" value="1"/>
</dbReference>
<dbReference type="InterPro" id="IPR007630">
    <property type="entry name" value="RNA_pol_sigma70_r4"/>
</dbReference>
<evidence type="ECO:0000256" key="4">
    <source>
        <dbReference type="ARBA" id="ARBA00023163"/>
    </source>
</evidence>
<reference evidence="8 9" key="1">
    <citation type="submission" date="2016-10" db="EMBL/GenBank/DDBJ databases">
        <authorList>
            <person name="de Groot N.N."/>
        </authorList>
    </citation>
    <scope>NUCLEOTIDE SEQUENCE [LARGE SCALE GENOMIC DNA]</scope>
    <source>
        <strain evidence="8 9">DSM 18978</strain>
    </source>
</reference>
<dbReference type="GO" id="GO:0003677">
    <property type="term" value="F:DNA binding"/>
    <property type="evidence" value="ECO:0007669"/>
    <property type="project" value="UniProtKB-KW"/>
</dbReference>
<keyword evidence="2" id="KW-0731">Sigma factor</keyword>
<dbReference type="SUPFAM" id="SSF88946">
    <property type="entry name" value="Sigma2 domain of RNA polymerase sigma factors"/>
    <property type="match status" value="1"/>
</dbReference>
<feature type="domain" description="RNA polymerase sigma-70 region 2" evidence="6">
    <location>
        <begin position="54"/>
        <end position="110"/>
    </location>
</feature>
<dbReference type="InterPro" id="IPR007627">
    <property type="entry name" value="RNA_pol_sigma70_r2"/>
</dbReference>
<feature type="domain" description="RNA polymerase sigma-70 region 3" evidence="5">
    <location>
        <begin position="120"/>
        <end position="184"/>
    </location>
</feature>
<dbReference type="InterPro" id="IPR013325">
    <property type="entry name" value="RNA_pol_sigma_r2"/>
</dbReference>
<dbReference type="Gene3D" id="1.10.10.10">
    <property type="entry name" value="Winged helix-like DNA-binding domain superfamily/Winged helix DNA-binding domain"/>
    <property type="match status" value="2"/>
</dbReference>
<dbReference type="InterPro" id="IPR036388">
    <property type="entry name" value="WH-like_DNA-bd_sf"/>
</dbReference>
<sequence>MKSVAKATNSIKSIQSLKKMTDKELFLYYTNNRNIEIRNELVNRNLYIAEILSKKFINKGIDYEDIYQVASLGLIYAIERFDVNKGFEFSSFATPTIIGEIKKHFRDKGWSIRVPRRIQELSKRINGAKTVLHQKLQRSPLIKDIAEYLECTEEEIIEAMEASQVYTPKSLDLTYDNDGEDKDIQLMDLIGQTDKNFDFIENKDFLDKTVEKLNEVERKVLKDRFFKNKTQMQVADELQVSQMTVSRMEKKIIEKFRKELSKSLD</sequence>
<dbReference type="Pfam" id="PF04545">
    <property type="entry name" value="Sigma70_r4"/>
    <property type="match status" value="1"/>
</dbReference>
<dbReference type="Pfam" id="PF04539">
    <property type="entry name" value="Sigma70_r3"/>
    <property type="match status" value="1"/>
</dbReference>
<proteinExistence type="predicted"/>
<organism evidence="8 9">
    <name type="scientific">Alkaliphilus peptidifermentans DSM 18978</name>
    <dbReference type="NCBI Taxonomy" id="1120976"/>
    <lineage>
        <taxon>Bacteria</taxon>
        <taxon>Bacillati</taxon>
        <taxon>Bacillota</taxon>
        <taxon>Clostridia</taxon>
        <taxon>Peptostreptococcales</taxon>
        <taxon>Natronincolaceae</taxon>
        <taxon>Alkaliphilus</taxon>
    </lineage>
</organism>
<dbReference type="SUPFAM" id="SSF88659">
    <property type="entry name" value="Sigma3 and sigma4 domains of RNA polymerase sigma factors"/>
    <property type="match status" value="2"/>
</dbReference>
<evidence type="ECO:0000256" key="2">
    <source>
        <dbReference type="ARBA" id="ARBA00023082"/>
    </source>
</evidence>
<dbReference type="GO" id="GO:0006352">
    <property type="term" value="P:DNA-templated transcription initiation"/>
    <property type="evidence" value="ECO:0007669"/>
    <property type="project" value="InterPro"/>
</dbReference>
<evidence type="ECO:0000313" key="8">
    <source>
        <dbReference type="EMBL" id="SCY63130.1"/>
    </source>
</evidence>
<keyword evidence="3" id="KW-0238">DNA-binding</keyword>
<dbReference type="InterPro" id="IPR013324">
    <property type="entry name" value="RNA_pol_sigma_r3/r4-like"/>
</dbReference>
<keyword evidence="4" id="KW-0804">Transcription</keyword>
<dbReference type="OrthoDB" id="9809557at2"/>
<protein>
    <submittedName>
        <fullName evidence="8">RNA polymerase, sigma 37 subunit, RpsB/SigB</fullName>
    </submittedName>
</protein>
<dbReference type="AlphaFoldDB" id="A0A1G5HII5"/>
<name>A0A1G5HII5_9FIRM</name>
<dbReference type="InterPro" id="IPR014284">
    <property type="entry name" value="RNA_pol_sigma-70_dom"/>
</dbReference>
<evidence type="ECO:0000259" key="7">
    <source>
        <dbReference type="Pfam" id="PF04545"/>
    </source>
</evidence>
<evidence type="ECO:0000313" key="9">
    <source>
        <dbReference type="Proteomes" id="UP000198636"/>
    </source>
</evidence>
<gene>
    <name evidence="8" type="ORF">SAMN03080606_02028</name>
</gene>
<dbReference type="InterPro" id="IPR014322">
    <property type="entry name" value="RNA_pol_sigma-B/F/G"/>
</dbReference>
<dbReference type="GO" id="GO:0016987">
    <property type="term" value="F:sigma factor activity"/>
    <property type="evidence" value="ECO:0007669"/>
    <property type="project" value="UniProtKB-KW"/>
</dbReference>
<dbReference type="InterPro" id="IPR007624">
    <property type="entry name" value="RNA_pol_sigma70_r3"/>
</dbReference>
<keyword evidence="9" id="KW-1185">Reference proteome</keyword>
<dbReference type="RefSeq" id="WP_091542975.1">
    <property type="nucleotide sequence ID" value="NZ_FMUS01000011.1"/>
</dbReference>
<evidence type="ECO:0000256" key="3">
    <source>
        <dbReference type="ARBA" id="ARBA00023125"/>
    </source>
</evidence>